<gene>
    <name evidence="2" type="ORF">D5086_0000131610</name>
</gene>
<name>A0A4U5Q758_POPAL</name>
<protein>
    <submittedName>
        <fullName evidence="2">Uncharacterized protein</fullName>
    </submittedName>
</protein>
<feature type="compositionally biased region" description="Low complexity" evidence="1">
    <location>
        <begin position="69"/>
        <end position="86"/>
    </location>
</feature>
<sequence length="109" mass="11860">MSKFIAHKIIHNLMSQSSSFGNTDLILLTIPTTFGIYTSSTPSEVIPSQLLVYQEEDQSSLVLQDDIHSSVPESSSHSSIYESESPVLQPAEVDLIHLTSSVKEGAQPS</sequence>
<evidence type="ECO:0000313" key="2">
    <source>
        <dbReference type="EMBL" id="TKS05622.1"/>
    </source>
</evidence>
<comment type="caution">
    <text evidence="2">The sequence shown here is derived from an EMBL/GenBank/DDBJ whole genome shotgun (WGS) entry which is preliminary data.</text>
</comment>
<proteinExistence type="predicted"/>
<evidence type="ECO:0000256" key="1">
    <source>
        <dbReference type="SAM" id="MobiDB-lite"/>
    </source>
</evidence>
<dbReference type="AlphaFoldDB" id="A0A4U5Q758"/>
<reference evidence="2" key="1">
    <citation type="submission" date="2018-10" db="EMBL/GenBank/DDBJ databases">
        <title>Population genomic analysis revealed the cold adaptation of white poplar.</title>
        <authorList>
            <person name="Liu Y.-J."/>
        </authorList>
    </citation>
    <scope>NUCLEOTIDE SEQUENCE [LARGE SCALE GENOMIC DNA]</scope>
    <source>
        <strain evidence="2">PAL-ZL1</strain>
    </source>
</reference>
<accession>A0A4U5Q758</accession>
<organism evidence="2">
    <name type="scientific">Populus alba</name>
    <name type="common">White poplar</name>
    <dbReference type="NCBI Taxonomy" id="43335"/>
    <lineage>
        <taxon>Eukaryota</taxon>
        <taxon>Viridiplantae</taxon>
        <taxon>Streptophyta</taxon>
        <taxon>Embryophyta</taxon>
        <taxon>Tracheophyta</taxon>
        <taxon>Spermatophyta</taxon>
        <taxon>Magnoliopsida</taxon>
        <taxon>eudicotyledons</taxon>
        <taxon>Gunneridae</taxon>
        <taxon>Pentapetalae</taxon>
        <taxon>rosids</taxon>
        <taxon>fabids</taxon>
        <taxon>Malpighiales</taxon>
        <taxon>Salicaceae</taxon>
        <taxon>Saliceae</taxon>
        <taxon>Populus</taxon>
    </lineage>
</organism>
<feature type="region of interest" description="Disordered" evidence="1">
    <location>
        <begin position="67"/>
        <end position="86"/>
    </location>
</feature>
<dbReference type="EMBL" id="RCHU01000428">
    <property type="protein sequence ID" value="TKS05622.1"/>
    <property type="molecule type" value="Genomic_DNA"/>
</dbReference>